<dbReference type="Gene3D" id="3.90.190.10">
    <property type="entry name" value="Protein tyrosine phosphatase superfamily"/>
    <property type="match status" value="1"/>
</dbReference>
<organism evidence="1 2">
    <name type="scientific">Balaenoptera physalus</name>
    <name type="common">Fin whale</name>
    <name type="synonym">Balaena physalus</name>
    <dbReference type="NCBI Taxonomy" id="9770"/>
    <lineage>
        <taxon>Eukaryota</taxon>
        <taxon>Metazoa</taxon>
        <taxon>Chordata</taxon>
        <taxon>Craniata</taxon>
        <taxon>Vertebrata</taxon>
        <taxon>Euteleostomi</taxon>
        <taxon>Mammalia</taxon>
        <taxon>Eutheria</taxon>
        <taxon>Laurasiatheria</taxon>
        <taxon>Artiodactyla</taxon>
        <taxon>Whippomorpha</taxon>
        <taxon>Cetacea</taxon>
        <taxon>Mysticeti</taxon>
        <taxon>Balaenopteridae</taxon>
        <taxon>Balaenoptera</taxon>
    </lineage>
</organism>
<name>A0A643BXM0_BALPH</name>
<dbReference type="AlphaFoldDB" id="A0A643BXM0"/>
<evidence type="ECO:0000313" key="1">
    <source>
        <dbReference type="EMBL" id="KAB0392771.1"/>
    </source>
</evidence>
<sequence>MSCEIKFYEEPGYYTAVHRVASLGTAPLLVALALIEGGMKQEDAVQIRRQKQHGDFNIKQLLYLEKYHSQIRLCCKDFNGQ</sequence>
<dbReference type="Proteomes" id="UP000437017">
    <property type="component" value="Unassembled WGS sequence"/>
</dbReference>
<comment type="caution">
    <text evidence="1">The sequence shown here is derived from an EMBL/GenBank/DDBJ whole genome shotgun (WGS) entry which is preliminary data.</text>
</comment>
<dbReference type="InterPro" id="IPR029021">
    <property type="entry name" value="Prot-tyrosine_phosphatase-like"/>
</dbReference>
<gene>
    <name evidence="1" type="ORF">E2I00_016059</name>
</gene>
<accession>A0A643BXM0</accession>
<dbReference type="SUPFAM" id="SSF52799">
    <property type="entry name" value="(Phosphotyrosine protein) phosphatases II"/>
    <property type="match status" value="1"/>
</dbReference>
<keyword evidence="2" id="KW-1185">Reference proteome</keyword>
<evidence type="ECO:0000313" key="2">
    <source>
        <dbReference type="Proteomes" id="UP000437017"/>
    </source>
</evidence>
<dbReference type="OrthoDB" id="5632at2759"/>
<protein>
    <submittedName>
        <fullName evidence="1">Uncharacterized protein</fullName>
    </submittedName>
</protein>
<reference evidence="1 2" key="1">
    <citation type="journal article" date="2019" name="PLoS ONE">
        <title>Genomic analyses reveal an absence of contemporary introgressive admixture between fin whales and blue whales, despite known hybrids.</title>
        <authorList>
            <person name="Westbury M.V."/>
            <person name="Petersen B."/>
            <person name="Lorenzen E.D."/>
        </authorList>
    </citation>
    <scope>NUCLEOTIDE SEQUENCE [LARGE SCALE GENOMIC DNA]</scope>
    <source>
        <strain evidence="1">FinWhale-01</strain>
    </source>
</reference>
<proteinExistence type="predicted"/>
<dbReference type="EMBL" id="SGJD01003581">
    <property type="protein sequence ID" value="KAB0392771.1"/>
    <property type="molecule type" value="Genomic_DNA"/>
</dbReference>